<gene>
    <name evidence="3" type="ORF">CO178_00465</name>
</gene>
<feature type="compositionally biased region" description="Low complexity" evidence="2">
    <location>
        <begin position="189"/>
        <end position="206"/>
    </location>
</feature>
<keyword evidence="1" id="KW-0175">Coiled coil</keyword>
<dbReference type="Gene3D" id="1.10.287.1490">
    <property type="match status" value="1"/>
</dbReference>
<dbReference type="Gene3D" id="2.60.40.10">
    <property type="entry name" value="Immunoglobulins"/>
    <property type="match status" value="1"/>
</dbReference>
<dbReference type="SUPFAM" id="SSF49464">
    <property type="entry name" value="Carboxypeptidase regulatory domain-like"/>
    <property type="match status" value="1"/>
</dbReference>
<evidence type="ECO:0000313" key="4">
    <source>
        <dbReference type="Proteomes" id="UP000230683"/>
    </source>
</evidence>
<evidence type="ECO:0000256" key="1">
    <source>
        <dbReference type="SAM" id="Coils"/>
    </source>
</evidence>
<accession>A0A2M7X5B6</accession>
<reference evidence="4" key="1">
    <citation type="submission" date="2017-09" db="EMBL/GenBank/DDBJ databases">
        <title>Depth-based differentiation of microbial function through sediment-hosted aquifers and enrichment of novel symbionts in the deep terrestrial subsurface.</title>
        <authorList>
            <person name="Probst A.J."/>
            <person name="Ladd B."/>
            <person name="Jarett J.K."/>
            <person name="Geller-Mcgrath D.E."/>
            <person name="Sieber C.M.K."/>
            <person name="Emerson J.B."/>
            <person name="Anantharaman K."/>
            <person name="Thomas B.C."/>
            <person name="Malmstrom R."/>
            <person name="Stieglmeier M."/>
            <person name="Klingl A."/>
            <person name="Woyke T."/>
            <person name="Ryan C.M."/>
            <person name="Banfield J.F."/>
        </authorList>
    </citation>
    <scope>NUCLEOTIDE SEQUENCE [LARGE SCALE GENOMIC DNA]</scope>
</reference>
<dbReference type="AlphaFoldDB" id="A0A2M7X5B6"/>
<dbReference type="EMBL" id="PFWY01000023">
    <property type="protein sequence ID" value="PJA41319.1"/>
    <property type="molecule type" value="Genomic_DNA"/>
</dbReference>
<evidence type="ECO:0000313" key="3">
    <source>
        <dbReference type="EMBL" id="PJA41319.1"/>
    </source>
</evidence>
<proteinExistence type="predicted"/>
<sequence>TQEQKQIQVRKEIAKDEIQSKHEVIEAMERKEIKIIPAGQIDRPMTSLPSDLRGEIKIKTTSRIPKTIVAMDIKNLKDQESSLEKKVQELLEITRKAKEQISSSDKKNQSGKDRLDVFSKKYMQLKEEKESLTTQLSKSTSSIVKMGNDKDKTNLETEIKTLQNQNEELNMHLASIQKELYQIKNPGMPTNSNTTTATTTKPTPSSKNHDPLPLTEANVVSGTVKDKNGQLVDNAVILIKDSGGDVIRALKSNQLGQFKTQSQLTNGKYTIEVIKGGEKFDIISIEATGQPISPLNLIANE</sequence>
<evidence type="ECO:0000256" key="2">
    <source>
        <dbReference type="SAM" id="MobiDB-lite"/>
    </source>
</evidence>
<dbReference type="InterPro" id="IPR008969">
    <property type="entry name" value="CarboxyPept-like_regulatory"/>
</dbReference>
<feature type="coiled-coil region" evidence="1">
    <location>
        <begin position="73"/>
        <end position="179"/>
    </location>
</feature>
<organism evidence="3 4">
    <name type="scientific">candidate division WWE3 bacterium CG_4_9_14_3_um_filter_34_6</name>
    <dbReference type="NCBI Taxonomy" id="1975079"/>
    <lineage>
        <taxon>Bacteria</taxon>
        <taxon>Katanobacteria</taxon>
    </lineage>
</organism>
<feature type="region of interest" description="Disordered" evidence="2">
    <location>
        <begin position="186"/>
        <end position="213"/>
    </location>
</feature>
<feature type="non-terminal residue" evidence="3">
    <location>
        <position position="1"/>
    </location>
</feature>
<dbReference type="Proteomes" id="UP000230683">
    <property type="component" value="Unassembled WGS sequence"/>
</dbReference>
<protein>
    <recommendedName>
        <fullName evidence="5">Carboxypeptidase regulatory-like domain-containing protein</fullName>
    </recommendedName>
</protein>
<evidence type="ECO:0008006" key="5">
    <source>
        <dbReference type="Google" id="ProtNLM"/>
    </source>
</evidence>
<comment type="caution">
    <text evidence="3">The sequence shown here is derived from an EMBL/GenBank/DDBJ whole genome shotgun (WGS) entry which is preliminary data.</text>
</comment>
<name>A0A2M7X5B6_UNCKA</name>
<dbReference type="InterPro" id="IPR013783">
    <property type="entry name" value="Ig-like_fold"/>
</dbReference>